<feature type="transmembrane region" description="Helical" evidence="6">
    <location>
        <begin position="435"/>
        <end position="457"/>
    </location>
</feature>
<evidence type="ECO:0000313" key="10">
    <source>
        <dbReference type="Proteomes" id="UP000292447"/>
    </source>
</evidence>
<dbReference type="AlphaFoldDB" id="A0A4P6XXT3"/>
<evidence type="ECO:0000256" key="1">
    <source>
        <dbReference type="ARBA" id="ARBA00004479"/>
    </source>
</evidence>
<proteinExistence type="predicted"/>
<evidence type="ECO:0000256" key="5">
    <source>
        <dbReference type="ARBA" id="ARBA00023136"/>
    </source>
</evidence>
<dbReference type="GO" id="GO:0005537">
    <property type="term" value="F:D-mannose binding"/>
    <property type="evidence" value="ECO:0007669"/>
    <property type="project" value="TreeGrafter"/>
</dbReference>
<comment type="subcellular location">
    <subcellularLocation>
        <location evidence="1">Membrane</location>
        <topology evidence="1">Single-pass type I membrane protein</topology>
    </subcellularLocation>
</comment>
<evidence type="ECO:0000256" key="3">
    <source>
        <dbReference type="ARBA" id="ARBA00022729"/>
    </source>
</evidence>
<keyword evidence="5 6" id="KW-0472">Membrane</keyword>
<dbReference type="Pfam" id="PF03388">
    <property type="entry name" value="Lectin_leg-like"/>
    <property type="match status" value="1"/>
</dbReference>
<dbReference type="GO" id="GO:0000139">
    <property type="term" value="C:Golgi membrane"/>
    <property type="evidence" value="ECO:0007669"/>
    <property type="project" value="TreeGrafter"/>
</dbReference>
<dbReference type="Proteomes" id="UP000292447">
    <property type="component" value="Chromosome VII"/>
</dbReference>
<dbReference type="GO" id="GO:0030134">
    <property type="term" value="C:COPII-coated ER to Golgi transport vesicle"/>
    <property type="evidence" value="ECO:0007669"/>
    <property type="project" value="TreeGrafter"/>
</dbReference>
<dbReference type="GO" id="GO:0006888">
    <property type="term" value="P:endoplasmic reticulum to Golgi vesicle-mediated transport"/>
    <property type="evidence" value="ECO:0007669"/>
    <property type="project" value="TreeGrafter"/>
</dbReference>
<evidence type="ECO:0000313" key="9">
    <source>
        <dbReference type="EMBL" id="QBM91178.1"/>
    </source>
</evidence>
<sequence>MRISQLFHAVLLALPALAIVPEARLINNEHENGRQSRFSLPNLLKVDDVADLYSDWDIRGTMELEAGRLLVNEGSGSVWARQPLANSKNEWTIDLVFRNSEQEDVDDHSFFDTNGLSFWLLDGLIPEDTLNFGGPKRFDGLQFLMNNKEYGGLKIFANDGTKDVVNAEANALGGCAVNYLDSMVPFTMRVSYSAARNWFKVQIDNNLCFSTDALSFGDISGKLTLGVSASTNPVSKEYWEVLKMDIYDKLSEDARDDHGVAGGAAQKVVTMTQTETARPTNPSQKRPSLMEKIMNQERNAAPQNLDKFDSSLAEIASKLSLVEEAVNAFDATKLIDLSEAISGIKQIQSLQLSVLSELKSTYENFESLLASHYREMTESVRTLNQEVVDEIRRHRAEVHSVSGKVDLLMNNHKEIQGQYQTLDTRSSESELFSTIVKWVLIPLIVGIVAVIVVVYRLKKDIKHSKLL</sequence>
<accession>A0A4P6XXT3</accession>
<dbReference type="PANTHER" id="PTHR12223:SF28">
    <property type="entry name" value="LECTIN, MANNOSE BINDING 1 LIKE"/>
    <property type="match status" value="1"/>
</dbReference>
<gene>
    <name evidence="9" type="primary">MPUL0G02210</name>
    <name evidence="9" type="ORF">METSCH_G02210</name>
</gene>
<name>A0A4P6XXT3_9ASCO</name>
<reference evidence="10" key="1">
    <citation type="submission" date="2019-03" db="EMBL/GenBank/DDBJ databases">
        <title>Snf2 controls pulcherriminic acid biosynthesis and connects pigmentation and antifungal activity of the yeast Metschnikowia pulcherrima.</title>
        <authorList>
            <person name="Gore-Lloyd D."/>
            <person name="Sumann I."/>
            <person name="Brachmann A.O."/>
            <person name="Schneeberger K."/>
            <person name="Ortiz-Merino R.A."/>
            <person name="Moreno-Beltran M."/>
            <person name="Schlaefli M."/>
            <person name="Kirner P."/>
            <person name="Santos Kron A."/>
            <person name="Wolfe K.H."/>
            <person name="Piel J."/>
            <person name="Ahrens C.H."/>
            <person name="Henk D."/>
            <person name="Freimoser F.M."/>
        </authorList>
    </citation>
    <scope>NUCLEOTIDE SEQUENCE [LARGE SCALE GENOMIC DNA]</scope>
    <source>
        <strain evidence="10">APC 1.2</strain>
    </source>
</reference>
<dbReference type="STRING" id="2163413.A0A4P6XXT3"/>
<organism evidence="9 10">
    <name type="scientific">Metschnikowia aff. pulcherrima</name>
    <dbReference type="NCBI Taxonomy" id="2163413"/>
    <lineage>
        <taxon>Eukaryota</taxon>
        <taxon>Fungi</taxon>
        <taxon>Dikarya</taxon>
        <taxon>Ascomycota</taxon>
        <taxon>Saccharomycotina</taxon>
        <taxon>Pichiomycetes</taxon>
        <taxon>Metschnikowiaceae</taxon>
        <taxon>Metschnikowia</taxon>
    </lineage>
</organism>
<keyword evidence="4 6" id="KW-1133">Transmembrane helix</keyword>
<feature type="chain" id="PRO_5020299465" evidence="7">
    <location>
        <begin position="19"/>
        <end position="467"/>
    </location>
</feature>
<dbReference type="GO" id="GO:0005789">
    <property type="term" value="C:endoplasmic reticulum membrane"/>
    <property type="evidence" value="ECO:0007669"/>
    <property type="project" value="TreeGrafter"/>
</dbReference>
<dbReference type="EMBL" id="CP034462">
    <property type="protein sequence ID" value="QBM91178.1"/>
    <property type="molecule type" value="Genomic_DNA"/>
</dbReference>
<dbReference type="InterPro" id="IPR005052">
    <property type="entry name" value="Lectin_leg"/>
</dbReference>
<protein>
    <submittedName>
        <fullName evidence="9">Lectin, mannose-binding 1</fullName>
    </submittedName>
</protein>
<evidence type="ECO:0000256" key="4">
    <source>
        <dbReference type="ARBA" id="ARBA00022989"/>
    </source>
</evidence>
<dbReference type="InterPro" id="IPR013320">
    <property type="entry name" value="ConA-like_dom_sf"/>
</dbReference>
<evidence type="ECO:0000256" key="7">
    <source>
        <dbReference type="SAM" id="SignalP"/>
    </source>
</evidence>
<dbReference type="InterPro" id="IPR051136">
    <property type="entry name" value="Intracellular_Lectin-GPT"/>
</dbReference>
<keyword evidence="10" id="KW-1185">Reference proteome</keyword>
<evidence type="ECO:0000259" key="8">
    <source>
        <dbReference type="PROSITE" id="PS51328"/>
    </source>
</evidence>
<dbReference type="PANTHER" id="PTHR12223">
    <property type="entry name" value="VESICULAR MANNOSE-BINDING LECTIN"/>
    <property type="match status" value="1"/>
</dbReference>
<dbReference type="Gene3D" id="2.60.120.200">
    <property type="match status" value="1"/>
</dbReference>
<evidence type="ECO:0000256" key="2">
    <source>
        <dbReference type="ARBA" id="ARBA00022692"/>
    </source>
</evidence>
<keyword evidence="2 6" id="KW-0812">Transmembrane</keyword>
<feature type="signal peptide" evidence="7">
    <location>
        <begin position="1"/>
        <end position="18"/>
    </location>
</feature>
<evidence type="ECO:0000256" key="6">
    <source>
        <dbReference type="SAM" id="Phobius"/>
    </source>
</evidence>
<keyword evidence="3 7" id="KW-0732">Signal</keyword>
<dbReference type="PROSITE" id="PS51328">
    <property type="entry name" value="L_LECTIN_LIKE"/>
    <property type="match status" value="1"/>
</dbReference>
<dbReference type="SUPFAM" id="SSF49899">
    <property type="entry name" value="Concanavalin A-like lectins/glucanases"/>
    <property type="match status" value="1"/>
</dbReference>
<dbReference type="GO" id="GO:0005793">
    <property type="term" value="C:endoplasmic reticulum-Golgi intermediate compartment"/>
    <property type="evidence" value="ECO:0007669"/>
    <property type="project" value="TreeGrafter"/>
</dbReference>
<feature type="domain" description="L-type lectin-like" evidence="8">
    <location>
        <begin position="30"/>
        <end position="249"/>
    </location>
</feature>